<keyword evidence="3" id="KW-1185">Reference proteome</keyword>
<protein>
    <submittedName>
        <fullName evidence="2">Uncharacterized protein</fullName>
    </submittedName>
</protein>
<proteinExistence type="predicted"/>
<accession>A0AA88ST65</accession>
<dbReference type="EMBL" id="JAUPFM010000009">
    <property type="protein sequence ID" value="KAK2842425.1"/>
    <property type="molecule type" value="Genomic_DNA"/>
</dbReference>
<evidence type="ECO:0000313" key="2">
    <source>
        <dbReference type="EMBL" id="KAK2842425.1"/>
    </source>
</evidence>
<feature type="region of interest" description="Disordered" evidence="1">
    <location>
        <begin position="53"/>
        <end position="74"/>
    </location>
</feature>
<organism evidence="2 3">
    <name type="scientific">Channa striata</name>
    <name type="common">Snakehead murrel</name>
    <name type="synonym">Ophicephalus striatus</name>
    <dbReference type="NCBI Taxonomy" id="64152"/>
    <lineage>
        <taxon>Eukaryota</taxon>
        <taxon>Metazoa</taxon>
        <taxon>Chordata</taxon>
        <taxon>Craniata</taxon>
        <taxon>Vertebrata</taxon>
        <taxon>Euteleostomi</taxon>
        <taxon>Actinopterygii</taxon>
        <taxon>Neopterygii</taxon>
        <taxon>Teleostei</taxon>
        <taxon>Neoteleostei</taxon>
        <taxon>Acanthomorphata</taxon>
        <taxon>Anabantaria</taxon>
        <taxon>Anabantiformes</taxon>
        <taxon>Channoidei</taxon>
        <taxon>Channidae</taxon>
        <taxon>Channa</taxon>
    </lineage>
</organism>
<dbReference type="AlphaFoldDB" id="A0AA88ST65"/>
<reference evidence="2" key="1">
    <citation type="submission" date="2023-07" db="EMBL/GenBank/DDBJ databases">
        <title>Chromosome-level Genome Assembly of Striped Snakehead (Channa striata).</title>
        <authorList>
            <person name="Liu H."/>
        </authorList>
    </citation>
    <scope>NUCLEOTIDE SEQUENCE</scope>
    <source>
        <strain evidence="2">Gz</strain>
        <tissue evidence="2">Muscle</tissue>
    </source>
</reference>
<comment type="caution">
    <text evidence="2">The sequence shown here is derived from an EMBL/GenBank/DDBJ whole genome shotgun (WGS) entry which is preliminary data.</text>
</comment>
<dbReference type="Proteomes" id="UP001187415">
    <property type="component" value="Unassembled WGS sequence"/>
</dbReference>
<feature type="compositionally biased region" description="Basic and acidic residues" evidence="1">
    <location>
        <begin position="55"/>
        <end position="74"/>
    </location>
</feature>
<gene>
    <name evidence="2" type="ORF">Q5P01_012625</name>
</gene>
<sequence length="74" mass="8441">MPPLIFQHCGQHRRGAEPVETLLYFDWSVHISNKSLFLPRALVPPGRVQGCFSNEGKDSSDIHRTEREFGFRGS</sequence>
<evidence type="ECO:0000313" key="3">
    <source>
        <dbReference type="Proteomes" id="UP001187415"/>
    </source>
</evidence>
<name>A0AA88ST65_CHASR</name>
<evidence type="ECO:0000256" key="1">
    <source>
        <dbReference type="SAM" id="MobiDB-lite"/>
    </source>
</evidence>